<evidence type="ECO:0000313" key="2">
    <source>
        <dbReference type="WBParaSite" id="ACAC_0001344301-mRNA-1"/>
    </source>
</evidence>
<reference evidence="1" key="1">
    <citation type="submission" date="2012-09" db="EMBL/GenBank/DDBJ databases">
        <authorList>
            <person name="Martin A.A."/>
        </authorList>
    </citation>
    <scope>NUCLEOTIDE SEQUENCE</scope>
</reference>
<dbReference type="Proteomes" id="UP000035642">
    <property type="component" value="Unassembled WGS sequence"/>
</dbReference>
<dbReference type="WBParaSite" id="ACAC_0001344301-mRNA-1">
    <property type="protein sequence ID" value="ACAC_0001344301-mRNA-1"/>
    <property type="gene ID" value="ACAC_0001344301"/>
</dbReference>
<sequence>MRTLEWDNMGMKIDGRQLHHVRFASDIALITPNISQAKRMLADFDKACAEIGLRLNVVKTMCMMRN</sequence>
<keyword evidence="1" id="KW-1185">Reference proteome</keyword>
<protein>
    <submittedName>
        <fullName evidence="2">Reverse transcriptase domain-containing protein</fullName>
    </submittedName>
</protein>
<accession>A0A0K0DNV4</accession>
<reference evidence="2" key="2">
    <citation type="submission" date="2017-02" db="UniProtKB">
        <authorList>
            <consortium name="WormBaseParasite"/>
        </authorList>
    </citation>
    <scope>IDENTIFICATION</scope>
</reference>
<organism evidence="1 2">
    <name type="scientific">Angiostrongylus cantonensis</name>
    <name type="common">Rat lungworm</name>
    <dbReference type="NCBI Taxonomy" id="6313"/>
    <lineage>
        <taxon>Eukaryota</taxon>
        <taxon>Metazoa</taxon>
        <taxon>Ecdysozoa</taxon>
        <taxon>Nematoda</taxon>
        <taxon>Chromadorea</taxon>
        <taxon>Rhabditida</taxon>
        <taxon>Rhabditina</taxon>
        <taxon>Rhabditomorpha</taxon>
        <taxon>Strongyloidea</taxon>
        <taxon>Metastrongylidae</taxon>
        <taxon>Angiostrongylus</taxon>
    </lineage>
</organism>
<evidence type="ECO:0000313" key="1">
    <source>
        <dbReference type="Proteomes" id="UP000035642"/>
    </source>
</evidence>
<name>A0A0K0DNV4_ANGCA</name>
<dbReference type="AlphaFoldDB" id="A0A0K0DNV4"/>
<proteinExistence type="predicted"/>